<feature type="compositionally biased region" description="Polar residues" evidence="1">
    <location>
        <begin position="240"/>
        <end position="252"/>
    </location>
</feature>
<protein>
    <recommendedName>
        <fullName evidence="6">DUF2637 domain-containing protein</fullName>
    </recommendedName>
</protein>
<evidence type="ECO:0008006" key="6">
    <source>
        <dbReference type="Google" id="ProtNLM"/>
    </source>
</evidence>
<keyword evidence="2" id="KW-0812">Transmembrane</keyword>
<feature type="region of interest" description="Disordered" evidence="1">
    <location>
        <begin position="199"/>
        <end position="228"/>
    </location>
</feature>
<comment type="caution">
    <text evidence="4">The sequence shown here is derived from an EMBL/GenBank/DDBJ whole genome shotgun (WGS) entry which is preliminary data.</text>
</comment>
<evidence type="ECO:0000256" key="2">
    <source>
        <dbReference type="SAM" id="Phobius"/>
    </source>
</evidence>
<gene>
    <name evidence="4" type="ORF">Val02_77450</name>
</gene>
<dbReference type="AlphaFoldDB" id="A0A8J4DUI5"/>
<keyword evidence="2" id="KW-1133">Transmembrane helix</keyword>
<dbReference type="EMBL" id="BOPF01000040">
    <property type="protein sequence ID" value="GIJ50859.1"/>
    <property type="molecule type" value="Genomic_DNA"/>
</dbReference>
<evidence type="ECO:0000313" key="4">
    <source>
        <dbReference type="EMBL" id="GIJ50859.1"/>
    </source>
</evidence>
<feature type="signal peptide" evidence="3">
    <location>
        <begin position="1"/>
        <end position="32"/>
    </location>
</feature>
<dbReference type="Proteomes" id="UP000619260">
    <property type="component" value="Unassembled WGS sequence"/>
</dbReference>
<feature type="chain" id="PRO_5035326348" description="DUF2637 domain-containing protein" evidence="3">
    <location>
        <begin position="33"/>
        <end position="327"/>
    </location>
</feature>
<dbReference type="RefSeq" id="WP_203904282.1">
    <property type="nucleotide sequence ID" value="NZ_BOPF01000040.1"/>
</dbReference>
<evidence type="ECO:0000256" key="1">
    <source>
        <dbReference type="SAM" id="MobiDB-lite"/>
    </source>
</evidence>
<accession>A0A8J4DUI5</accession>
<feature type="region of interest" description="Disordered" evidence="1">
    <location>
        <begin position="240"/>
        <end position="286"/>
    </location>
</feature>
<feature type="transmembrane region" description="Helical" evidence="2">
    <location>
        <begin position="68"/>
        <end position="89"/>
    </location>
</feature>
<keyword evidence="3" id="KW-0732">Signal</keyword>
<organism evidence="4 5">
    <name type="scientific">Virgisporangium aliadipatigenens</name>
    <dbReference type="NCBI Taxonomy" id="741659"/>
    <lineage>
        <taxon>Bacteria</taxon>
        <taxon>Bacillati</taxon>
        <taxon>Actinomycetota</taxon>
        <taxon>Actinomycetes</taxon>
        <taxon>Micromonosporales</taxon>
        <taxon>Micromonosporaceae</taxon>
        <taxon>Virgisporangium</taxon>
    </lineage>
</organism>
<feature type="compositionally biased region" description="Low complexity" evidence="1">
    <location>
        <begin position="141"/>
        <end position="156"/>
    </location>
</feature>
<evidence type="ECO:0000256" key="3">
    <source>
        <dbReference type="SAM" id="SignalP"/>
    </source>
</evidence>
<dbReference type="Pfam" id="PF10935">
    <property type="entry name" value="DUF2637"/>
    <property type="match status" value="1"/>
</dbReference>
<reference evidence="4" key="1">
    <citation type="submission" date="2021-01" db="EMBL/GenBank/DDBJ databases">
        <title>Whole genome shotgun sequence of Virgisporangium aliadipatigenens NBRC 105644.</title>
        <authorList>
            <person name="Komaki H."/>
            <person name="Tamura T."/>
        </authorList>
    </citation>
    <scope>NUCLEOTIDE SEQUENCE</scope>
    <source>
        <strain evidence="4">NBRC 105644</strain>
    </source>
</reference>
<keyword evidence="2" id="KW-0472">Membrane</keyword>
<proteinExistence type="predicted"/>
<evidence type="ECO:0000313" key="5">
    <source>
        <dbReference type="Proteomes" id="UP000619260"/>
    </source>
</evidence>
<name>A0A8J4DUI5_9ACTN</name>
<dbReference type="InterPro" id="IPR021235">
    <property type="entry name" value="DUF2637"/>
</dbReference>
<feature type="region of interest" description="Disordered" evidence="1">
    <location>
        <begin position="136"/>
        <end position="167"/>
    </location>
</feature>
<feature type="transmembrane region" description="Helical" evidence="2">
    <location>
        <begin position="42"/>
        <end position="61"/>
    </location>
</feature>
<keyword evidence="5" id="KW-1185">Reference proteome</keyword>
<sequence length="327" mass="34094">MPLRQLRRVRWAVRAALVLGVAASVAANVLHAQPNPIAQTISAWPPLALMLTIELISRVPVHRRSLAAVRLIATFAIAGIAAWVSYWHMTGVAARYGETGGAEYLLPLSVDGLIVVASVSLVELAGRIREAEQELRERVEPAAAPPSVAASHPAPARSEAAPQGEGAERISVVGLSSEFVHDGETDTKPVRGAGVGALIGAPPIDTRPRLNGLASNGHGGNGNGHRVSALDSNTRLELSRITSPVSAVSGRSASRPAPRPADEPAVGRAMPGVPAPAQRRGRPVAETRRLAAELTAQQPDATAEDLARQLGITPKRLKSILSSTPAA</sequence>